<evidence type="ECO:0000313" key="3">
    <source>
        <dbReference type="EMBL" id="KAL1533963.1"/>
    </source>
</evidence>
<protein>
    <submittedName>
        <fullName evidence="4">Uncharacterized protein</fullName>
    </submittedName>
</protein>
<name>A0ABD1HJS2_SALDI</name>
<organism evidence="4 5">
    <name type="scientific">Salvia divinorum</name>
    <name type="common">Maria pastora</name>
    <name type="synonym">Diviner's sage</name>
    <dbReference type="NCBI Taxonomy" id="28513"/>
    <lineage>
        <taxon>Eukaryota</taxon>
        <taxon>Viridiplantae</taxon>
        <taxon>Streptophyta</taxon>
        <taxon>Embryophyta</taxon>
        <taxon>Tracheophyta</taxon>
        <taxon>Spermatophyta</taxon>
        <taxon>Magnoliopsida</taxon>
        <taxon>eudicotyledons</taxon>
        <taxon>Gunneridae</taxon>
        <taxon>Pentapetalae</taxon>
        <taxon>asterids</taxon>
        <taxon>lamiids</taxon>
        <taxon>Lamiales</taxon>
        <taxon>Lamiaceae</taxon>
        <taxon>Nepetoideae</taxon>
        <taxon>Mentheae</taxon>
        <taxon>Salviinae</taxon>
        <taxon>Salvia</taxon>
        <taxon>Salvia subgen. Calosphace</taxon>
    </lineage>
</organism>
<comment type="caution">
    <text evidence="4">The sequence shown here is derived from an EMBL/GenBank/DDBJ whole genome shotgun (WGS) entry which is preliminary data.</text>
</comment>
<sequence>MAKGVSKITYDIVTPKSDRITIQASTKHHTTSLSPYHNVAVQAFATAANTLRSRLTPSLCTRGGGGGPSHWTTPGHEERPKGFTFNRTPESAGQSRKWKDWELPCYLTSFLTIIILGVGLSAKPNFTMETWAHQKDLDRLELEASQRADSD</sequence>
<gene>
    <name evidence="4" type="ORF">AAHA92_15756</name>
    <name evidence="3" type="ORF">AAHA92_31373</name>
</gene>
<evidence type="ECO:0000313" key="5">
    <source>
        <dbReference type="Proteomes" id="UP001567538"/>
    </source>
</evidence>
<accession>A0ABD1HJS2</accession>
<proteinExistence type="predicted"/>
<keyword evidence="2" id="KW-1133">Transmembrane helix</keyword>
<dbReference type="PANTHER" id="PTHR40637">
    <property type="entry name" value="ESSS SUBUNIT OF NADH:UBIQUINONE OXIDOREDUCTASE (COMPLEX I) PROTEIN"/>
    <property type="match status" value="1"/>
</dbReference>
<dbReference type="AlphaFoldDB" id="A0ABD1HJS2"/>
<keyword evidence="2" id="KW-0812">Transmembrane</keyword>
<dbReference type="EMBL" id="JBEAFC010000013">
    <property type="protein sequence ID" value="KAL1533963.1"/>
    <property type="molecule type" value="Genomic_DNA"/>
</dbReference>
<evidence type="ECO:0000256" key="2">
    <source>
        <dbReference type="SAM" id="Phobius"/>
    </source>
</evidence>
<dbReference type="Proteomes" id="UP001567538">
    <property type="component" value="Unassembled WGS sequence"/>
</dbReference>
<evidence type="ECO:0000256" key="1">
    <source>
        <dbReference type="SAM" id="MobiDB-lite"/>
    </source>
</evidence>
<dbReference type="PANTHER" id="PTHR40637:SF1">
    <property type="entry name" value="ESSS SUBUNIT OF NADH:UBIQUINONE OXIDOREDUCTASE (COMPLEX I) PROTEIN"/>
    <property type="match status" value="1"/>
</dbReference>
<evidence type="ECO:0000313" key="4">
    <source>
        <dbReference type="EMBL" id="KAL1555296.1"/>
    </source>
</evidence>
<dbReference type="EMBL" id="JBEAFC010000006">
    <property type="protein sequence ID" value="KAL1555296.1"/>
    <property type="molecule type" value="Genomic_DNA"/>
</dbReference>
<feature type="region of interest" description="Disordered" evidence="1">
    <location>
        <begin position="57"/>
        <end position="91"/>
    </location>
</feature>
<reference evidence="4 5" key="1">
    <citation type="submission" date="2024-06" db="EMBL/GenBank/DDBJ databases">
        <title>A chromosome level genome sequence of Diviner's sage (Salvia divinorum).</title>
        <authorList>
            <person name="Ford S.A."/>
            <person name="Ro D.-K."/>
            <person name="Ness R.W."/>
            <person name="Phillips M.A."/>
        </authorList>
    </citation>
    <scope>NUCLEOTIDE SEQUENCE [LARGE SCALE GENOMIC DNA]</scope>
    <source>
        <strain evidence="4">SAF-2024a</strain>
        <tissue evidence="4">Leaf</tissue>
    </source>
</reference>
<feature type="transmembrane region" description="Helical" evidence="2">
    <location>
        <begin position="103"/>
        <end position="122"/>
    </location>
</feature>
<keyword evidence="2" id="KW-0472">Membrane</keyword>
<keyword evidence="5" id="KW-1185">Reference proteome</keyword>